<name>A0ABD0J1Y7_9CAEN</name>
<protein>
    <submittedName>
        <fullName evidence="2">Uncharacterized protein</fullName>
    </submittedName>
</protein>
<accession>A0ABD0J1Y7</accession>
<evidence type="ECO:0000313" key="3">
    <source>
        <dbReference type="Proteomes" id="UP001519460"/>
    </source>
</evidence>
<keyword evidence="3" id="KW-1185">Reference proteome</keyword>
<proteinExistence type="predicted"/>
<reference evidence="2 3" key="1">
    <citation type="journal article" date="2023" name="Sci. Data">
        <title>Genome assembly of the Korean intertidal mud-creeper Batillaria attramentaria.</title>
        <authorList>
            <person name="Patra A.K."/>
            <person name="Ho P.T."/>
            <person name="Jun S."/>
            <person name="Lee S.J."/>
            <person name="Kim Y."/>
            <person name="Won Y.J."/>
        </authorList>
    </citation>
    <scope>NUCLEOTIDE SEQUENCE [LARGE SCALE GENOMIC DNA]</scope>
    <source>
        <strain evidence="2">Wonlab-2016</strain>
    </source>
</reference>
<evidence type="ECO:0000313" key="2">
    <source>
        <dbReference type="EMBL" id="KAK7452081.1"/>
    </source>
</evidence>
<dbReference type="AlphaFoldDB" id="A0ABD0J1Y7"/>
<comment type="caution">
    <text evidence="2">The sequence shown here is derived from an EMBL/GenBank/DDBJ whole genome shotgun (WGS) entry which is preliminary data.</text>
</comment>
<dbReference type="Proteomes" id="UP001519460">
    <property type="component" value="Unassembled WGS sequence"/>
</dbReference>
<dbReference type="EMBL" id="JACVVK020000722">
    <property type="protein sequence ID" value="KAK7452081.1"/>
    <property type="molecule type" value="Genomic_DNA"/>
</dbReference>
<feature type="region of interest" description="Disordered" evidence="1">
    <location>
        <begin position="19"/>
        <end position="39"/>
    </location>
</feature>
<gene>
    <name evidence="2" type="ORF">BaRGS_00039779</name>
</gene>
<evidence type="ECO:0000256" key="1">
    <source>
        <dbReference type="SAM" id="MobiDB-lite"/>
    </source>
</evidence>
<organism evidence="2 3">
    <name type="scientific">Batillaria attramentaria</name>
    <dbReference type="NCBI Taxonomy" id="370345"/>
    <lineage>
        <taxon>Eukaryota</taxon>
        <taxon>Metazoa</taxon>
        <taxon>Spiralia</taxon>
        <taxon>Lophotrochozoa</taxon>
        <taxon>Mollusca</taxon>
        <taxon>Gastropoda</taxon>
        <taxon>Caenogastropoda</taxon>
        <taxon>Sorbeoconcha</taxon>
        <taxon>Cerithioidea</taxon>
        <taxon>Batillariidae</taxon>
        <taxon>Batillaria</taxon>
    </lineage>
</organism>
<sequence>MRTEPAGVLQRKASIRAFAAVSSKRSKPKRKTMDLVKTKQGELQNMLREGKGVYVGATKNPQKRAYGHARTYSGKSMYFATTDNMQYAEQKLIDACPRCDNIQRGSNVPNGKGYVYVID</sequence>